<keyword evidence="2" id="KW-0378">Hydrolase</keyword>
<dbReference type="InterPro" id="IPR020045">
    <property type="entry name" value="DNA_polI_H3TH"/>
</dbReference>
<dbReference type="OrthoDB" id="9806424at2"/>
<comment type="function">
    <text evidence="5">5'-3' exonuclease acting preferentially on double-stranded DNA.</text>
</comment>
<dbReference type="Pfam" id="PF02739">
    <property type="entry name" value="5_3_exonuc_N"/>
    <property type="match status" value="1"/>
</dbReference>
<dbReference type="InterPro" id="IPR029060">
    <property type="entry name" value="PIN-like_dom_sf"/>
</dbReference>
<proteinExistence type="predicted"/>
<gene>
    <name evidence="8" type="ORF">N802_17895</name>
</gene>
<evidence type="ECO:0000313" key="9">
    <source>
        <dbReference type="Proteomes" id="UP000030002"/>
    </source>
</evidence>
<dbReference type="Gene3D" id="3.40.50.1010">
    <property type="entry name" value="5'-nuclease"/>
    <property type="match status" value="1"/>
</dbReference>
<name>A0A0A0J7A7_9MICO</name>
<dbReference type="SMART" id="SM00475">
    <property type="entry name" value="53EXOc"/>
    <property type="match status" value="1"/>
</dbReference>
<dbReference type="PANTHER" id="PTHR42646">
    <property type="entry name" value="FLAP ENDONUCLEASE XNI"/>
    <property type="match status" value="1"/>
</dbReference>
<dbReference type="GO" id="GO:0008409">
    <property type="term" value="F:5'-3' exonuclease activity"/>
    <property type="evidence" value="ECO:0007669"/>
    <property type="project" value="InterPro"/>
</dbReference>
<dbReference type="GO" id="GO:0017108">
    <property type="term" value="F:5'-flap endonuclease activity"/>
    <property type="evidence" value="ECO:0007669"/>
    <property type="project" value="InterPro"/>
</dbReference>
<evidence type="ECO:0000256" key="3">
    <source>
        <dbReference type="ARBA" id="ARBA00022839"/>
    </source>
</evidence>
<dbReference type="Pfam" id="PF01367">
    <property type="entry name" value="5_3_exonuc"/>
    <property type="match status" value="1"/>
</dbReference>
<keyword evidence="3 8" id="KW-0269">Exonuclease</keyword>
<dbReference type="Proteomes" id="UP000030002">
    <property type="component" value="Unassembled WGS sequence"/>
</dbReference>
<evidence type="ECO:0000256" key="1">
    <source>
        <dbReference type="ARBA" id="ARBA00022722"/>
    </source>
</evidence>
<dbReference type="CDD" id="cd09859">
    <property type="entry name" value="PIN_53EXO"/>
    <property type="match status" value="1"/>
</dbReference>
<dbReference type="CDD" id="cd09898">
    <property type="entry name" value="H3TH_53EXO"/>
    <property type="match status" value="1"/>
</dbReference>
<dbReference type="SUPFAM" id="SSF47807">
    <property type="entry name" value="5' to 3' exonuclease, C-terminal subdomain"/>
    <property type="match status" value="1"/>
</dbReference>
<dbReference type="RefSeq" id="WP_035915719.1">
    <property type="nucleotide sequence ID" value="NZ_AVPJ01000006.1"/>
</dbReference>
<keyword evidence="1" id="KW-0540">Nuclease</keyword>
<dbReference type="GO" id="GO:0003677">
    <property type="term" value="F:DNA binding"/>
    <property type="evidence" value="ECO:0007669"/>
    <property type="project" value="UniProtKB-KW"/>
</dbReference>
<comment type="caution">
    <text evidence="8">The sequence shown here is derived from an EMBL/GenBank/DDBJ whole genome shotgun (WGS) entry which is preliminary data.</text>
</comment>
<dbReference type="GO" id="GO:0033567">
    <property type="term" value="P:DNA replication, Okazaki fragment processing"/>
    <property type="evidence" value="ECO:0007669"/>
    <property type="project" value="InterPro"/>
</dbReference>
<dbReference type="STRING" id="1385520.N802_17895"/>
<dbReference type="InterPro" id="IPR020046">
    <property type="entry name" value="5-3_exonucl_a-hlix_arch_N"/>
</dbReference>
<protein>
    <recommendedName>
        <fullName evidence="6">5'-3' exonuclease</fullName>
    </recommendedName>
</protein>
<keyword evidence="9" id="KW-1185">Reference proteome</keyword>
<evidence type="ECO:0000256" key="2">
    <source>
        <dbReference type="ARBA" id="ARBA00022801"/>
    </source>
</evidence>
<dbReference type="eggNOG" id="COG0258">
    <property type="taxonomic scope" value="Bacteria"/>
</dbReference>
<dbReference type="EMBL" id="AVPJ01000006">
    <property type="protein sequence ID" value="KGN32674.1"/>
    <property type="molecule type" value="Genomic_DNA"/>
</dbReference>
<dbReference type="InterPro" id="IPR008918">
    <property type="entry name" value="HhH2"/>
</dbReference>
<sequence length="330" mass="35057">MTNQKLLLLDSASLYFRAFYGVPDQRSSPTEPPTNALRGFLDMIATLVTAQKPTHLVACWDNDWRPQFRVELIPSYKAHRVAEPAVAATVPAVGDAPDQAHPASDDTAAEEVPDDLAPQVPLIADALKALGLARLGADGFEADDVIGTLVERHRGTMPIDVVTGDRDLLQLIDDANGVRVLYTGKGGVREPDQGTEAYLQERYAVSSGEAYLDMSILRGDTSDGLPGVKGIGDKTAAQLIAAYGSLDGLRKAVDDGDPAIKGARRANLEAAADYLDVAPRVVRVARDAPVADVDISVPTAVADTRLLSELASTYGVTNPINRVLAALQIP</sequence>
<dbReference type="AlphaFoldDB" id="A0A0A0J7A7"/>
<evidence type="ECO:0000313" key="8">
    <source>
        <dbReference type="EMBL" id="KGN32674.1"/>
    </source>
</evidence>
<reference evidence="8 9" key="1">
    <citation type="submission" date="2013-08" db="EMBL/GenBank/DDBJ databases">
        <title>The genome sequence of Knoellia sinensis.</title>
        <authorList>
            <person name="Zhu W."/>
            <person name="Wang G."/>
        </authorList>
    </citation>
    <scope>NUCLEOTIDE SEQUENCE [LARGE SCALE GENOMIC DNA]</scope>
    <source>
        <strain evidence="8 9">KCTC 19936</strain>
    </source>
</reference>
<dbReference type="SMART" id="SM00279">
    <property type="entry name" value="HhH2"/>
    <property type="match status" value="1"/>
</dbReference>
<evidence type="ECO:0000259" key="7">
    <source>
        <dbReference type="SMART" id="SM00475"/>
    </source>
</evidence>
<keyword evidence="4" id="KW-0238">DNA-binding</keyword>
<accession>A0A0A0J7A7</accession>
<dbReference type="PANTHER" id="PTHR42646:SF2">
    <property type="entry name" value="5'-3' EXONUCLEASE FAMILY PROTEIN"/>
    <property type="match status" value="1"/>
</dbReference>
<organism evidence="8 9">
    <name type="scientific">Knoellia sinensis KCTC 19936</name>
    <dbReference type="NCBI Taxonomy" id="1385520"/>
    <lineage>
        <taxon>Bacteria</taxon>
        <taxon>Bacillati</taxon>
        <taxon>Actinomycetota</taxon>
        <taxon>Actinomycetes</taxon>
        <taxon>Micrococcales</taxon>
        <taxon>Intrasporangiaceae</taxon>
        <taxon>Knoellia</taxon>
    </lineage>
</organism>
<feature type="domain" description="5'-3' exonuclease" evidence="7">
    <location>
        <begin position="4"/>
        <end position="298"/>
    </location>
</feature>
<dbReference type="InterPro" id="IPR002421">
    <property type="entry name" value="5-3_exonuclease"/>
</dbReference>
<dbReference type="InterPro" id="IPR036279">
    <property type="entry name" value="5-3_exonuclease_C_sf"/>
</dbReference>
<dbReference type="SUPFAM" id="SSF88723">
    <property type="entry name" value="PIN domain-like"/>
    <property type="match status" value="1"/>
</dbReference>
<evidence type="ECO:0000256" key="5">
    <source>
        <dbReference type="ARBA" id="ARBA00049957"/>
    </source>
</evidence>
<evidence type="ECO:0000256" key="6">
    <source>
        <dbReference type="ARBA" id="ARBA00050026"/>
    </source>
</evidence>
<dbReference type="InterPro" id="IPR038969">
    <property type="entry name" value="FEN"/>
</dbReference>
<evidence type="ECO:0000256" key="4">
    <source>
        <dbReference type="ARBA" id="ARBA00023125"/>
    </source>
</evidence>
<dbReference type="Gene3D" id="1.10.150.20">
    <property type="entry name" value="5' to 3' exonuclease, C-terminal subdomain"/>
    <property type="match status" value="1"/>
</dbReference>